<feature type="DNA-binding region" description="H-T-H motif" evidence="2">
    <location>
        <begin position="44"/>
        <end position="63"/>
    </location>
</feature>
<evidence type="ECO:0000256" key="1">
    <source>
        <dbReference type="ARBA" id="ARBA00023125"/>
    </source>
</evidence>
<dbReference type="InterPro" id="IPR001647">
    <property type="entry name" value="HTH_TetR"/>
</dbReference>
<dbReference type="SUPFAM" id="SSF48498">
    <property type="entry name" value="Tetracyclin repressor-like, C-terminal domain"/>
    <property type="match status" value="1"/>
</dbReference>
<dbReference type="InterPro" id="IPR036271">
    <property type="entry name" value="Tet_transcr_reg_TetR-rel_C_sf"/>
</dbReference>
<dbReference type="PROSITE" id="PS50977">
    <property type="entry name" value="HTH_TETR_2"/>
    <property type="match status" value="1"/>
</dbReference>
<reference evidence="5" key="1">
    <citation type="submission" date="2023-07" db="EMBL/GenBank/DDBJ databases">
        <title>Whole genome shotgun sequence of Streptomyces spororaveus NBRC 15456.</title>
        <authorList>
            <person name="Komaki H."/>
            <person name="Tamura T."/>
        </authorList>
    </citation>
    <scope>NUCLEOTIDE SEQUENCE [LARGE SCALE GENOMIC DNA]</scope>
    <source>
        <strain evidence="5">NBRC 15456</strain>
    </source>
</reference>
<feature type="domain" description="HTH tetR-type" evidence="3">
    <location>
        <begin position="21"/>
        <end position="81"/>
    </location>
</feature>
<dbReference type="SUPFAM" id="SSF46689">
    <property type="entry name" value="Homeodomain-like"/>
    <property type="match status" value="1"/>
</dbReference>
<evidence type="ECO:0000259" key="3">
    <source>
        <dbReference type="PROSITE" id="PS50977"/>
    </source>
</evidence>
<gene>
    <name evidence="4" type="ORF">Sspor_18870</name>
</gene>
<keyword evidence="5" id="KW-1185">Reference proteome</keyword>
<dbReference type="Gene3D" id="1.10.357.10">
    <property type="entry name" value="Tetracycline Repressor, domain 2"/>
    <property type="match status" value="1"/>
</dbReference>
<name>A0ABQ3T7G1_9ACTN</name>
<organism evidence="4 5">
    <name type="scientific">Streptomyces spororaveus</name>
    <dbReference type="NCBI Taxonomy" id="284039"/>
    <lineage>
        <taxon>Bacteria</taxon>
        <taxon>Bacillati</taxon>
        <taxon>Actinomycetota</taxon>
        <taxon>Actinomycetes</taxon>
        <taxon>Kitasatosporales</taxon>
        <taxon>Streptomycetaceae</taxon>
        <taxon>Streptomyces</taxon>
    </lineage>
</organism>
<dbReference type="InterPro" id="IPR009057">
    <property type="entry name" value="Homeodomain-like_sf"/>
</dbReference>
<keyword evidence="1 2" id="KW-0238">DNA-binding</keyword>
<dbReference type="EMBL" id="BNED01000005">
    <property type="protein sequence ID" value="GHI76326.1"/>
    <property type="molecule type" value="Genomic_DNA"/>
</dbReference>
<comment type="caution">
    <text evidence="4">The sequence shown here is derived from an EMBL/GenBank/DDBJ whole genome shotgun (WGS) entry which is preliminary data.</text>
</comment>
<dbReference type="PANTHER" id="PTHR30055:SF187">
    <property type="entry name" value="TRANSCRIPTIONAL REGULATORY PROTEIN"/>
    <property type="match status" value="1"/>
</dbReference>
<dbReference type="Proteomes" id="UP000608522">
    <property type="component" value="Unassembled WGS sequence"/>
</dbReference>
<evidence type="ECO:0000313" key="5">
    <source>
        <dbReference type="Proteomes" id="UP000608522"/>
    </source>
</evidence>
<dbReference type="InterPro" id="IPR050109">
    <property type="entry name" value="HTH-type_TetR-like_transc_reg"/>
</dbReference>
<dbReference type="PANTHER" id="PTHR30055">
    <property type="entry name" value="HTH-TYPE TRANSCRIPTIONAL REGULATOR RUTR"/>
    <property type="match status" value="1"/>
</dbReference>
<dbReference type="PRINTS" id="PR00455">
    <property type="entry name" value="HTHTETR"/>
</dbReference>
<dbReference type="Pfam" id="PF00440">
    <property type="entry name" value="TetR_N"/>
    <property type="match status" value="1"/>
</dbReference>
<proteinExistence type="predicted"/>
<evidence type="ECO:0000313" key="4">
    <source>
        <dbReference type="EMBL" id="GHI76326.1"/>
    </source>
</evidence>
<protein>
    <submittedName>
        <fullName evidence="4">TetR family transcriptional regulator</fullName>
    </submittedName>
</protein>
<accession>A0ABQ3T7G1</accession>
<evidence type="ECO:0000256" key="2">
    <source>
        <dbReference type="PROSITE-ProRule" id="PRU00335"/>
    </source>
</evidence>
<sequence length="208" mass="22645">MIHRRYETEDACPMPKQQRGEATVEQVLDAALRLYAASGEAGLTLGAITRTSAVSSGSIYHHFGSLDGVVAALALRSLEQLLKELAAALLQAADARSGIRAVVLAYLDFVQAHPRAARLIHSVTADRQGMARAHEIRDTQEARLTPITLWIRAHQESGELAELSPALIESLAMGPVVAVVRRWLTVGDLDLEEAARELPDRIWRSVGK</sequence>